<feature type="chain" id="PRO_5036453522" evidence="1">
    <location>
        <begin position="24"/>
        <end position="182"/>
    </location>
</feature>
<feature type="signal peptide" evidence="1">
    <location>
        <begin position="1"/>
        <end position="23"/>
    </location>
</feature>
<sequence>MYSFERILFLLTLICLCYDQIRAQNITDTDDDCEDIESGACFLVKERPYLCYNDNNKIKCCLTCKQLFTEITGCEYGNRRKGCDKRRCPRDNKIDPACCWTCGGYTTTSTTTTSTTTTTTEPPPTTTTTITTTTMASKIIDIFTPIKYWRKPKIASSSIKHGLNVAWDALKKTFLLDIDVKN</sequence>
<dbReference type="EnsemblMetazoa" id="G4758.1">
    <property type="protein sequence ID" value="G4758.1:cds"/>
    <property type="gene ID" value="G4758"/>
</dbReference>
<name>A0A8W8N5L3_MAGGI</name>
<dbReference type="AlphaFoldDB" id="A0A8W8N5L3"/>
<protein>
    <submittedName>
        <fullName evidence="2">Uncharacterized protein</fullName>
    </submittedName>
</protein>
<keyword evidence="1" id="KW-0732">Signal</keyword>
<reference evidence="2" key="1">
    <citation type="submission" date="2022-08" db="UniProtKB">
        <authorList>
            <consortium name="EnsemblMetazoa"/>
        </authorList>
    </citation>
    <scope>IDENTIFICATION</scope>
    <source>
        <strain evidence="2">05x7-T-G4-1.051#20</strain>
    </source>
</reference>
<evidence type="ECO:0000313" key="2">
    <source>
        <dbReference type="EnsemblMetazoa" id="G4758.1:cds"/>
    </source>
</evidence>
<dbReference type="Proteomes" id="UP000005408">
    <property type="component" value="Unassembled WGS sequence"/>
</dbReference>
<accession>A0A8W8N5L3</accession>
<keyword evidence="3" id="KW-1185">Reference proteome</keyword>
<dbReference type="OrthoDB" id="10474152at2759"/>
<evidence type="ECO:0000313" key="3">
    <source>
        <dbReference type="Proteomes" id="UP000005408"/>
    </source>
</evidence>
<dbReference type="OMA" id="CCWTCGG"/>
<evidence type="ECO:0000256" key="1">
    <source>
        <dbReference type="SAM" id="SignalP"/>
    </source>
</evidence>
<proteinExistence type="predicted"/>
<organism evidence="2 3">
    <name type="scientific">Magallana gigas</name>
    <name type="common">Pacific oyster</name>
    <name type="synonym">Crassostrea gigas</name>
    <dbReference type="NCBI Taxonomy" id="29159"/>
    <lineage>
        <taxon>Eukaryota</taxon>
        <taxon>Metazoa</taxon>
        <taxon>Spiralia</taxon>
        <taxon>Lophotrochozoa</taxon>
        <taxon>Mollusca</taxon>
        <taxon>Bivalvia</taxon>
        <taxon>Autobranchia</taxon>
        <taxon>Pteriomorphia</taxon>
        <taxon>Ostreida</taxon>
        <taxon>Ostreoidea</taxon>
        <taxon>Ostreidae</taxon>
        <taxon>Magallana</taxon>
    </lineage>
</organism>